<evidence type="ECO:0000256" key="2">
    <source>
        <dbReference type="ARBA" id="ARBA00004496"/>
    </source>
</evidence>
<feature type="site" description="Participates in the substrate recognition with KAPA and in a stacking interaction with the adenine ring of SAM" evidence="13">
    <location>
        <position position="20"/>
    </location>
</feature>
<evidence type="ECO:0000256" key="3">
    <source>
        <dbReference type="ARBA" id="ARBA00005063"/>
    </source>
</evidence>
<feature type="binding site" evidence="13">
    <location>
        <position position="414"/>
    </location>
    <ligand>
        <name>substrate</name>
    </ligand>
</feature>
<keyword evidence="10 13" id="KW-0663">Pyridoxal phosphate</keyword>
<dbReference type="PROSITE" id="PS00600">
    <property type="entry name" value="AA_TRANSFER_CLASS_3"/>
    <property type="match status" value="1"/>
</dbReference>
<comment type="cofactor">
    <cofactor evidence="1 13">
        <name>pyridoxal 5'-phosphate</name>
        <dbReference type="ChEBI" id="CHEBI:597326"/>
    </cofactor>
</comment>
<name>A0A9D0YPG1_AQUAO</name>
<dbReference type="CDD" id="cd00610">
    <property type="entry name" value="OAT_like"/>
    <property type="match status" value="1"/>
</dbReference>
<dbReference type="Gene3D" id="3.40.640.10">
    <property type="entry name" value="Type I PLP-dependent aspartate aminotransferase-like (Major domain)"/>
    <property type="match status" value="1"/>
</dbReference>
<dbReference type="InterPro" id="IPR015424">
    <property type="entry name" value="PyrdxlP-dep_Trfase"/>
</dbReference>
<feature type="binding site" evidence="13">
    <location>
        <position position="286"/>
    </location>
    <ligand>
        <name>substrate</name>
    </ligand>
</feature>
<feature type="binding site" evidence="13">
    <location>
        <position position="321"/>
    </location>
    <ligand>
        <name>substrate</name>
    </ligand>
</feature>
<dbReference type="AlphaFoldDB" id="A0A9D0YPG1"/>
<evidence type="ECO:0000256" key="9">
    <source>
        <dbReference type="ARBA" id="ARBA00022756"/>
    </source>
</evidence>
<dbReference type="EC" id="2.6.1.62" evidence="13"/>
<evidence type="ECO:0000256" key="8">
    <source>
        <dbReference type="ARBA" id="ARBA00022691"/>
    </source>
</evidence>
<sequence>MDFSREDLIRWDKEYFWHPFTQMKVYREEDNPIFERGEGVYLYDIYGRKYIDAISSLWCNVHGHNHPRLNNALIKQLCKVAHTTTLGSSNIPSIILAKRLVEITPPCLTKVFYSEDGAEANEIALKMAYHYFYNKGERERKYFITLSNAYHGDTIGAVSVGGIEIFHNAYKPLLFKTFKLPSPYRYCKEKYGELCDECKEDLLNRLRNILETHHGEVIGIILESGIQAAAGMLPYPKGFLKGVEKLSKEFGVFFIVDEVATGFGRTGTLFYVEQEGVCPDFMTLGKGITGGYLPLAVTLTTEEVFNAFLGDFGEAKHFYHGHTYTGNNLACAVAIENLNIFEEEKTLEELQPKISHLAKRLEEFKELPWVYDIRRLGFMAGIELRRRDGEPFPYGDRIGFKVAYKARKRGVFFRPLGDVMVLMMPLVIEIGEIDHVLDTLKWAIEDTLRAF</sequence>
<organism evidence="14 15">
    <name type="scientific">Aquifex aeolicus</name>
    <dbReference type="NCBI Taxonomy" id="63363"/>
    <lineage>
        <taxon>Bacteria</taxon>
        <taxon>Pseudomonadati</taxon>
        <taxon>Aquificota</taxon>
        <taxon>Aquificia</taxon>
        <taxon>Aquificales</taxon>
        <taxon>Aquificaceae</taxon>
        <taxon>Aquifex</taxon>
    </lineage>
</organism>
<accession>A0A9D0YPG1</accession>
<protein>
    <recommendedName>
        <fullName evidence="13">Adenosylmethionine-8-amino-7-oxononanoate aminotransferase</fullName>
        <ecNumber evidence="13">2.6.1.62</ecNumber>
    </recommendedName>
    <alternativeName>
        <fullName evidence="13">7,8-diamino-pelargonic acid aminotransferase</fullName>
        <shortName evidence="13">DAPA AT</shortName>
        <shortName evidence="13">DAPA aminotransferase</shortName>
    </alternativeName>
    <alternativeName>
        <fullName evidence="13">7,8-diaminononanoate synthase</fullName>
        <shortName evidence="13">DANS</shortName>
    </alternativeName>
    <alternativeName>
        <fullName evidence="13">Diaminopelargonic acid synthase</fullName>
    </alternativeName>
</protein>
<dbReference type="Proteomes" id="UP000606463">
    <property type="component" value="Unassembled WGS sequence"/>
</dbReference>
<reference evidence="14" key="1">
    <citation type="journal article" date="2020" name="ISME J.">
        <title>Gammaproteobacteria mediating utilization of methyl-, sulfur- and petroleum organic compounds in deep ocean hydrothermal plumes.</title>
        <authorList>
            <person name="Zhou Z."/>
            <person name="Liu Y."/>
            <person name="Pan J."/>
            <person name="Cron B.R."/>
            <person name="Toner B.M."/>
            <person name="Anantharaman K."/>
            <person name="Breier J.A."/>
            <person name="Dick G.J."/>
            <person name="Li M."/>
        </authorList>
    </citation>
    <scope>NUCLEOTIDE SEQUENCE</scope>
    <source>
        <strain evidence="14">SZUA-1501</strain>
    </source>
</reference>
<evidence type="ECO:0000256" key="11">
    <source>
        <dbReference type="ARBA" id="ARBA00048449"/>
    </source>
</evidence>
<evidence type="ECO:0000256" key="13">
    <source>
        <dbReference type="HAMAP-Rule" id="MF_00834"/>
    </source>
</evidence>
<comment type="similarity">
    <text evidence="12 13">Belongs to the class-III pyridoxal-phosphate-dependent aminotransferase family. BioA subfamily.</text>
</comment>
<feature type="binding site" evidence="13">
    <location>
        <position position="257"/>
    </location>
    <ligand>
        <name>pyridoxal 5'-phosphate</name>
        <dbReference type="ChEBI" id="CHEBI:597326"/>
    </ligand>
</feature>
<keyword evidence="6 13" id="KW-0032">Aminotransferase</keyword>
<dbReference type="Gene3D" id="3.90.1150.10">
    <property type="entry name" value="Aspartate Aminotransferase, domain 1"/>
    <property type="match status" value="1"/>
</dbReference>
<dbReference type="SUPFAM" id="SSF53383">
    <property type="entry name" value="PLP-dependent transferases"/>
    <property type="match status" value="1"/>
</dbReference>
<dbReference type="Pfam" id="PF00202">
    <property type="entry name" value="Aminotran_3"/>
    <property type="match status" value="1"/>
</dbReference>
<comment type="catalytic activity">
    <reaction evidence="11 13">
        <text>(8S)-8-amino-7-oxononanoate + S-adenosyl-L-methionine = S-adenosyl-4-methylsulfanyl-2-oxobutanoate + (7R,8S)-7,8-diammoniononanoate</text>
        <dbReference type="Rhea" id="RHEA:16861"/>
        <dbReference type="ChEBI" id="CHEBI:16490"/>
        <dbReference type="ChEBI" id="CHEBI:59789"/>
        <dbReference type="ChEBI" id="CHEBI:149468"/>
        <dbReference type="ChEBI" id="CHEBI:149469"/>
        <dbReference type="EC" id="2.6.1.62"/>
    </reaction>
</comment>
<evidence type="ECO:0000256" key="12">
    <source>
        <dbReference type="ARBA" id="ARBA00060970"/>
    </source>
</evidence>
<evidence type="ECO:0000313" key="15">
    <source>
        <dbReference type="Proteomes" id="UP000606463"/>
    </source>
</evidence>
<dbReference type="InterPro" id="IPR049704">
    <property type="entry name" value="Aminotrans_3_PPA_site"/>
</dbReference>
<comment type="subcellular location">
    <subcellularLocation>
        <location evidence="2 13">Cytoplasm</location>
    </subcellularLocation>
</comment>
<dbReference type="PANTHER" id="PTHR42684:SF17">
    <property type="entry name" value="ADENOSYLMETHIONINE-8-AMINO-7-OXONONANOATE AMINOTRANSFERASE"/>
    <property type="match status" value="1"/>
</dbReference>
<dbReference type="GO" id="GO:0009102">
    <property type="term" value="P:biotin biosynthetic process"/>
    <property type="evidence" value="ECO:0007669"/>
    <property type="project" value="UniProtKB-UniRule"/>
</dbReference>
<comment type="function">
    <text evidence="13">Catalyzes the transfer of the alpha-amino group from S-adenosyl-L-methionine (SAM) to 7-keto-8-aminopelargonic acid (KAPA) to form 7,8-diaminopelargonic acid (DAPA). It is the only aminotransferase known to utilize SAM as an amino donor.</text>
</comment>
<dbReference type="InterPro" id="IPR005815">
    <property type="entry name" value="BioA"/>
</dbReference>
<comment type="subunit">
    <text evidence="4 13">Homodimer.</text>
</comment>
<comment type="caution">
    <text evidence="13">Lacks conserved residue(s) required for the propagation of feature annotation.</text>
</comment>
<dbReference type="EMBL" id="DQVE01000036">
    <property type="protein sequence ID" value="HIP98397.1"/>
    <property type="molecule type" value="Genomic_DNA"/>
</dbReference>
<gene>
    <name evidence="13 14" type="primary">bioA</name>
    <name evidence="14" type="ORF">EYH37_03395</name>
</gene>
<dbReference type="InterPro" id="IPR015422">
    <property type="entry name" value="PyrdxlP-dep_Trfase_small"/>
</dbReference>
<dbReference type="HAMAP" id="MF_00834">
    <property type="entry name" value="BioA"/>
    <property type="match status" value="1"/>
</dbReference>
<dbReference type="NCBIfam" id="TIGR00508">
    <property type="entry name" value="bioA"/>
    <property type="match status" value="1"/>
</dbReference>
<dbReference type="GO" id="GO:0004015">
    <property type="term" value="F:adenosylmethionine-8-amino-7-oxononanoate transaminase activity"/>
    <property type="evidence" value="ECO:0007669"/>
    <property type="project" value="UniProtKB-UniRule"/>
</dbReference>
<dbReference type="GO" id="GO:0005737">
    <property type="term" value="C:cytoplasm"/>
    <property type="evidence" value="ECO:0007669"/>
    <property type="project" value="UniProtKB-SubCell"/>
</dbReference>
<proteinExistence type="inferred from homology"/>
<evidence type="ECO:0000256" key="5">
    <source>
        <dbReference type="ARBA" id="ARBA00022490"/>
    </source>
</evidence>
<comment type="caution">
    <text evidence="14">The sequence shown here is derived from an EMBL/GenBank/DDBJ whole genome shotgun (WGS) entry which is preliminary data.</text>
</comment>
<dbReference type="GO" id="GO:0030170">
    <property type="term" value="F:pyridoxal phosphate binding"/>
    <property type="evidence" value="ECO:0007669"/>
    <property type="project" value="UniProtKB-UniRule"/>
</dbReference>
<dbReference type="FunFam" id="3.40.640.10:FF:000078">
    <property type="entry name" value="Adenosylmethionine-8-amino-7-oxononanoate aminotransferase"/>
    <property type="match status" value="1"/>
</dbReference>
<keyword evidence="5 13" id="KW-0963">Cytoplasm</keyword>
<feature type="modified residue" description="N6-(pyridoxal phosphate)lysine" evidence="13">
    <location>
        <position position="286"/>
    </location>
</feature>
<comment type="pathway">
    <text evidence="3 13">Cofactor biosynthesis; biotin biosynthesis; 7,8-diaminononanoate from 8-amino-7-oxononanoate (SAM route): step 1/1.</text>
</comment>
<keyword evidence="9 13" id="KW-0093">Biotin biosynthesis</keyword>
<feature type="binding site" evidence="13">
    <location>
        <begin position="117"/>
        <end position="118"/>
    </location>
    <ligand>
        <name>pyridoxal 5'-phosphate</name>
        <dbReference type="ChEBI" id="CHEBI:597326"/>
    </ligand>
</feature>
<keyword evidence="7 13" id="KW-0808">Transferase</keyword>
<dbReference type="InterPro" id="IPR005814">
    <property type="entry name" value="Aminotrans_3"/>
</dbReference>
<evidence type="ECO:0000256" key="10">
    <source>
        <dbReference type="ARBA" id="ARBA00022898"/>
    </source>
</evidence>
<evidence type="ECO:0000256" key="4">
    <source>
        <dbReference type="ARBA" id="ARBA00011738"/>
    </source>
</evidence>
<dbReference type="PANTHER" id="PTHR42684">
    <property type="entry name" value="ADENOSYLMETHIONINE-8-AMINO-7-OXONONANOATE AMINOTRANSFERASE"/>
    <property type="match status" value="1"/>
</dbReference>
<keyword evidence="8 13" id="KW-0949">S-adenosyl-L-methionine</keyword>
<evidence type="ECO:0000256" key="7">
    <source>
        <dbReference type="ARBA" id="ARBA00022679"/>
    </source>
</evidence>
<evidence type="ECO:0000256" key="6">
    <source>
        <dbReference type="ARBA" id="ARBA00022576"/>
    </source>
</evidence>
<evidence type="ECO:0000313" key="14">
    <source>
        <dbReference type="EMBL" id="HIP98397.1"/>
    </source>
</evidence>
<dbReference type="InterPro" id="IPR015421">
    <property type="entry name" value="PyrdxlP-dep_Trfase_major"/>
</dbReference>
<feature type="binding site" evidence="13">
    <location>
        <position position="150"/>
    </location>
    <ligand>
        <name>substrate</name>
    </ligand>
</feature>
<feature type="binding site" evidence="13">
    <location>
        <begin position="322"/>
        <end position="323"/>
    </location>
    <ligand>
        <name>pyridoxal 5'-phosphate</name>
        <dbReference type="ChEBI" id="CHEBI:597326"/>
    </ligand>
</feature>
<evidence type="ECO:0000256" key="1">
    <source>
        <dbReference type="ARBA" id="ARBA00001933"/>
    </source>
</evidence>